<dbReference type="PROSITE" id="PS00678">
    <property type="entry name" value="WD_REPEATS_1"/>
    <property type="match status" value="7"/>
</dbReference>
<dbReference type="InterPro" id="IPR027417">
    <property type="entry name" value="P-loop_NTPase"/>
</dbReference>
<dbReference type="InterPro" id="IPR020472">
    <property type="entry name" value="WD40_PAC1"/>
</dbReference>
<reference evidence="6" key="1">
    <citation type="submission" date="2021-01" db="EMBL/GenBank/DDBJ databases">
        <authorList>
            <person name="Kaushik A."/>
        </authorList>
    </citation>
    <scope>NUCLEOTIDE SEQUENCE</scope>
    <source>
        <strain evidence="6">AG4-R118</strain>
    </source>
</reference>
<dbReference type="InterPro" id="IPR036322">
    <property type="entry name" value="WD40_repeat_dom_sf"/>
</dbReference>
<evidence type="ECO:0000259" key="5">
    <source>
        <dbReference type="Pfam" id="PF24883"/>
    </source>
</evidence>
<dbReference type="PRINTS" id="PR00320">
    <property type="entry name" value="GPROTEINBRPT"/>
</dbReference>
<dbReference type="InterPro" id="IPR015943">
    <property type="entry name" value="WD40/YVTN_repeat-like_dom_sf"/>
</dbReference>
<comment type="caution">
    <text evidence="6">The sequence shown here is derived from an EMBL/GenBank/DDBJ whole genome shotgun (WGS) entry which is preliminary data.</text>
</comment>
<dbReference type="InterPro" id="IPR045184">
    <property type="entry name" value="SMU1"/>
</dbReference>
<evidence type="ECO:0000256" key="4">
    <source>
        <dbReference type="ARBA" id="ARBA00026184"/>
    </source>
</evidence>
<accession>A0A8H3CFV5</accession>
<dbReference type="Gene3D" id="3.40.50.300">
    <property type="entry name" value="P-loop containing nucleotide triphosphate hydrolases"/>
    <property type="match status" value="1"/>
</dbReference>
<evidence type="ECO:0000313" key="7">
    <source>
        <dbReference type="Proteomes" id="UP000663888"/>
    </source>
</evidence>
<protein>
    <recommendedName>
        <fullName evidence="4">WD40 repeat-containing protein SMU1</fullName>
    </recommendedName>
</protein>
<dbReference type="InterPro" id="IPR011047">
    <property type="entry name" value="Quinoprotein_ADH-like_sf"/>
</dbReference>
<dbReference type="EMBL" id="CAJMWX010001318">
    <property type="protein sequence ID" value="CAE6480675.1"/>
    <property type="molecule type" value="Genomic_DNA"/>
</dbReference>
<dbReference type="Gene3D" id="2.130.10.10">
    <property type="entry name" value="YVTN repeat-like/Quinoprotein amine dehydrogenase"/>
    <property type="match status" value="5"/>
</dbReference>
<dbReference type="CDD" id="cd00200">
    <property type="entry name" value="WD40"/>
    <property type="match status" value="2"/>
</dbReference>
<evidence type="ECO:0000256" key="3">
    <source>
        <dbReference type="ARBA" id="ARBA00022737"/>
    </source>
</evidence>
<proteinExistence type="predicted"/>
<dbReference type="GO" id="GO:0016607">
    <property type="term" value="C:nuclear speck"/>
    <property type="evidence" value="ECO:0007669"/>
    <property type="project" value="UniProtKB-SubCell"/>
</dbReference>
<dbReference type="SUPFAM" id="SSF50978">
    <property type="entry name" value="WD40 repeat-like"/>
    <property type="match status" value="1"/>
</dbReference>
<feature type="domain" description="Nephrocystin 3-like N-terminal" evidence="5">
    <location>
        <begin position="202"/>
        <end position="380"/>
    </location>
</feature>
<dbReference type="InterPro" id="IPR001680">
    <property type="entry name" value="WD40_rpt"/>
</dbReference>
<comment type="subcellular location">
    <subcellularLocation>
        <location evidence="1">Nucleus speckle</location>
    </subcellularLocation>
</comment>
<gene>
    <name evidence="6" type="ORF">RDB_LOCUS124269</name>
</gene>
<dbReference type="InterPro" id="IPR056884">
    <property type="entry name" value="NPHP3-like_N"/>
</dbReference>
<dbReference type="GO" id="GO:0000398">
    <property type="term" value="P:mRNA splicing, via spliceosome"/>
    <property type="evidence" value="ECO:0007669"/>
    <property type="project" value="InterPro"/>
</dbReference>
<dbReference type="Pfam" id="PF00400">
    <property type="entry name" value="WD40"/>
    <property type="match status" value="11"/>
</dbReference>
<evidence type="ECO:0000256" key="2">
    <source>
        <dbReference type="ARBA" id="ARBA00022574"/>
    </source>
</evidence>
<dbReference type="Pfam" id="PF24883">
    <property type="entry name" value="NPHP3_N"/>
    <property type="match status" value="1"/>
</dbReference>
<name>A0A8H3CFV5_9AGAM</name>
<dbReference type="InterPro" id="IPR019775">
    <property type="entry name" value="WD40_repeat_CS"/>
</dbReference>
<organism evidence="6 7">
    <name type="scientific">Rhizoctonia solani</name>
    <dbReference type="NCBI Taxonomy" id="456999"/>
    <lineage>
        <taxon>Eukaryota</taxon>
        <taxon>Fungi</taxon>
        <taxon>Dikarya</taxon>
        <taxon>Basidiomycota</taxon>
        <taxon>Agaricomycotina</taxon>
        <taxon>Agaricomycetes</taxon>
        <taxon>Cantharellales</taxon>
        <taxon>Ceratobasidiaceae</taxon>
        <taxon>Rhizoctonia</taxon>
    </lineage>
</organism>
<dbReference type="SUPFAM" id="SSF50998">
    <property type="entry name" value="Quinoprotein alcohol dehydrogenase-like"/>
    <property type="match status" value="1"/>
</dbReference>
<dbReference type="SMART" id="SM00320">
    <property type="entry name" value="WD40"/>
    <property type="match status" value="14"/>
</dbReference>
<dbReference type="PANTHER" id="PTHR22848">
    <property type="entry name" value="WD40 REPEAT PROTEIN"/>
    <property type="match status" value="1"/>
</dbReference>
<sequence>MPFQNTLSRLKGKLREGLRNRSKALDASADLFPPLKLAVGGLHEYIQGYERAENRVYSNQFDKINQLLEELRGYLQDREAMEITDSVKRMCCELDSEVKNLKINFEKSRGEESWLEAMYAPDEITECHNRVQQLLERLTLNASVNILKKLNIQGEKIDKYYMDRQLISLSAISSVYNSAEADTLKRRSCTEGTREREIISLLEWARTPGAGRIYWINGMAGTGKTAIAYSICEKLDRTDNFSKRSGVDNYPDIGSVTKPDNAFMLGASFFCSRVITECRQARNIIPTIAYQLCRYSTPFRFATYQILRSEPDLATRTLRIQYKRLIIDPLAAVQDVLPTNFIVVIDALDECEDTNSIGEILDLILSTPIFLPIRFLVSSRPELEIFRQMRGRVNEQGNARLVLHELDTASIKMDIEIYMRRELQYIPLTEVQWSGLLERCGVLFTYASTLCRFIRQEHDSGSLNKAVDTILGSASVAMGLVSESPIDGLYTSVLEKAFGEGFLNQANRKRMRDILETVLCVEEPMNLSVLAEILGLESSRHVHALVQPLRSVLNVTNTGLVTTLHVSFPEFMFSVGRSERFHCDRKARNVAVAKACLNLITAIEPTFNICGLTSSYPTDGQVNGLQERVNRSISPGIIYASSYWSTHLYHGEYDDSLVPLVRSFFEERLLIWMEVLNLTKRIRYGESIIQHAERWCRERRKNEDLVALVGDAGQFVSVYANHPVSESTPHIYLSMLSFWPRSRPISVIYIPRTFGITEVTRSTIVGRQPAFLATLRASSVPVLSISLSADGTRIVADTDDAIHLLDASTGDEVLRVEEIQTKEACAVDISPDGAQVAFASHSGAYLLDVKDRQIKKLYHEQIIRIPCILFSPDGSQVAVASFDNNTYICASQEGVILYKLAGHTGAVNSVAFSPDGQYLASGSDDRTIQTWDTQSGQLVVKFTGHTSYVLSVSYSPDGSRLASSSADCTIRVWDPQTGQTVLGPLKGHSGWVRSIAFSLDGTFIASGSTDKTIRLYDTTTGQTILGSLGGHTGPVRSVIVAPDSTRLFSCSDDGTIRLWNIQDRHVPNTSHPTVPPNFLCARYSPDGSQVVSGSYDGTVCIWDVQTGSMVLGPLQGHTKAVCAVDYSPDGAYIASASSDRTLRIWSAQDGKDIHGPIQGHTNWGHTDYVRGVRFSADSSLLVSGSDDETVRIWDVQTGQQVIEPLRGHSGSVFSVAFSPNRPHVVSGSFDCKIRVWEIQTGQTVIDPLQGHEMGVSSVVFSPDGSQILSGSWEGSIVVWDAITGQQCRIFGLGYDGINSVTFSPDGGLVVSASDDCTICVWDARSGHLILILEGDTGPVLSVQFSPDGSHVVSCSKDGTIRFWDVSSCQTRLHDISKKDHAEMNDYSQVEIESKPWSLRDDGWVVDRADQRLVWVPPDLQPHLLPPSNFCIIPKEYGLCLNFGGVNIGEQWTDCYRH</sequence>
<evidence type="ECO:0000256" key="1">
    <source>
        <dbReference type="ARBA" id="ARBA00004324"/>
    </source>
</evidence>
<dbReference type="SUPFAM" id="SSF52540">
    <property type="entry name" value="P-loop containing nucleoside triphosphate hydrolases"/>
    <property type="match status" value="1"/>
</dbReference>
<evidence type="ECO:0000313" key="6">
    <source>
        <dbReference type="EMBL" id="CAE6480675.1"/>
    </source>
</evidence>
<dbReference type="SUPFAM" id="SSF82171">
    <property type="entry name" value="DPP6 N-terminal domain-like"/>
    <property type="match status" value="1"/>
</dbReference>
<dbReference type="Proteomes" id="UP000663888">
    <property type="component" value="Unassembled WGS sequence"/>
</dbReference>
<keyword evidence="2" id="KW-0853">WD repeat</keyword>
<keyword evidence="3" id="KW-0677">Repeat</keyword>